<feature type="region of interest" description="Disordered" evidence="1">
    <location>
        <begin position="1"/>
        <end position="90"/>
    </location>
</feature>
<name>A0AAV7T8B6_PLEWA</name>
<proteinExistence type="predicted"/>
<feature type="compositionally biased region" description="Basic and acidic residues" evidence="1">
    <location>
        <begin position="48"/>
        <end position="90"/>
    </location>
</feature>
<evidence type="ECO:0000313" key="3">
    <source>
        <dbReference type="Proteomes" id="UP001066276"/>
    </source>
</evidence>
<organism evidence="2 3">
    <name type="scientific">Pleurodeles waltl</name>
    <name type="common">Iberian ribbed newt</name>
    <dbReference type="NCBI Taxonomy" id="8319"/>
    <lineage>
        <taxon>Eukaryota</taxon>
        <taxon>Metazoa</taxon>
        <taxon>Chordata</taxon>
        <taxon>Craniata</taxon>
        <taxon>Vertebrata</taxon>
        <taxon>Euteleostomi</taxon>
        <taxon>Amphibia</taxon>
        <taxon>Batrachia</taxon>
        <taxon>Caudata</taxon>
        <taxon>Salamandroidea</taxon>
        <taxon>Salamandridae</taxon>
        <taxon>Pleurodelinae</taxon>
        <taxon>Pleurodeles</taxon>
    </lineage>
</organism>
<comment type="caution">
    <text evidence="2">The sequence shown here is derived from an EMBL/GenBank/DDBJ whole genome shotgun (WGS) entry which is preliminary data.</text>
</comment>
<feature type="compositionally biased region" description="Pro residues" evidence="1">
    <location>
        <begin position="1"/>
        <end position="11"/>
    </location>
</feature>
<evidence type="ECO:0000313" key="2">
    <source>
        <dbReference type="EMBL" id="KAJ1172789.1"/>
    </source>
</evidence>
<keyword evidence="3" id="KW-1185">Reference proteome</keyword>
<protein>
    <submittedName>
        <fullName evidence="2">Uncharacterized protein</fullName>
    </submittedName>
</protein>
<evidence type="ECO:0000256" key="1">
    <source>
        <dbReference type="SAM" id="MobiDB-lite"/>
    </source>
</evidence>
<gene>
    <name evidence="2" type="ORF">NDU88_004631</name>
</gene>
<dbReference type="Proteomes" id="UP001066276">
    <property type="component" value="Chromosome 4_1"/>
</dbReference>
<dbReference type="EMBL" id="JANPWB010000007">
    <property type="protein sequence ID" value="KAJ1172789.1"/>
    <property type="molecule type" value="Genomic_DNA"/>
</dbReference>
<dbReference type="AlphaFoldDB" id="A0AAV7T8B6"/>
<reference evidence="2" key="1">
    <citation type="journal article" date="2022" name="bioRxiv">
        <title>Sequencing and chromosome-scale assembly of the giantPleurodeles waltlgenome.</title>
        <authorList>
            <person name="Brown T."/>
            <person name="Elewa A."/>
            <person name="Iarovenko S."/>
            <person name="Subramanian E."/>
            <person name="Araus A.J."/>
            <person name="Petzold A."/>
            <person name="Susuki M."/>
            <person name="Suzuki K.-i.T."/>
            <person name="Hayashi T."/>
            <person name="Toyoda A."/>
            <person name="Oliveira C."/>
            <person name="Osipova E."/>
            <person name="Leigh N.D."/>
            <person name="Simon A."/>
            <person name="Yun M.H."/>
        </authorList>
    </citation>
    <scope>NUCLEOTIDE SEQUENCE</scope>
    <source>
        <strain evidence="2">20211129_DDA</strain>
        <tissue evidence="2">Liver</tissue>
    </source>
</reference>
<accession>A0AAV7T8B6</accession>
<sequence length="90" mass="9882">MTPFQTVPPGPAEQFPGGTFLHLEAPSSDVDPGVGFNMPETEDPACTPRREEGRTETPEKEKEAEPGEQDARTSGREEPHADRSEIHKLL</sequence>